<feature type="domain" description="Reverse transcriptase" evidence="2">
    <location>
        <begin position="846"/>
        <end position="1109"/>
    </location>
</feature>
<sequence>MSNMNYNNNYNNQLPLDSTAAAAAVAPTLQRHRNNQRRRGSFNNNNQYNNQNRNSNYNGNNYNRNQNFYNRNFYQQRYNQNSRNDDSMRNYDDNDNNKPYIQQNRSNIDINRRTNIFGSRGKRTGGPRHLKLNDFMPAQLRDISPNCSNLPLNFNLAHDATTTTTSSTRSNTSASVLPPKRKQFVTQAVTTTNDTTQPFIVNDDSNNLDQQQKQQSRLQQRQTTNTAASRRRQRRTRQQQYRNKADNYDRNYNKFSELTEDDSGTDIESNYDDNMNNAVPVLKNNKNQQQQEEENKQNKNKNKKKQRCYLEPNRIMRYMQDNATAIISSRGNQAYILAATSIYDEWVRNNYDLQVWQNYLKMSTDDKHWSKEVIKRTKRRDDLTNSRFIHKMIHRLTTSIAEANAIISNLQIQLTTYWSQIASSGATSMTTTTNNNRTREPTDRLEKIILKYIQNCTQHVRQKAENRILLAKAEMEEYKALEVFEQLATPLQWTAHLILKSKMKLYGAKSKNYLSATKRVEYDLPPKFISNIDFTFKIDESIFNKDEAQALYNQMRHITKEYRVQAMSLYVQSTNRECEILTDEIKHIIEGFPRNTEENDEQVDAESGTASRGRNQRTRRRNNCPDSYSIVGRGFLAPTIINETKTKLSEEEYELLKSGPRFIYNDPKTASRRRTTELAILKRKIELRFFEKKVSPGRSVELFIAELNVILQKLHDTSITSTHRQKKQQHKLFLSDNPLATTQSSQSQNINSSSSFRKGKKKNYRRLVKRLKHKIRSASLVLQKTDKSKVFHLGTRQHYQKKSNEYMEKTEAYQWLGVNDPLPNLIERTNKYLLDLRLAHWITQKQYELLCVKPSEAKLAHLYYLPKTHKPGTPLRPIVSGLKHPTIKISTYLDQLLRPLFNKVGLKTTTTSGFEVMKQVYEWSTTNLRKETLLCTIDVVDLYTMIPQTEGVLAIKKMLDYLELKQIGGLKIETIIRLSRFVMTNNYFLYEGQYYHQIRGGAMGSPLTLTIANCYMFFFERNIVKQITNAGGLYLRYIDDMFIIINWPERHLNKQIDQWNTLDSNIQLKAQAGQSINFLDIYIENINADLFTKVYHKPSHEPYYLPFNSVHPLHMKKNIPFAMFLRAIRYCSTFKAFLDEREDLRMALLLNKYPGKFIDSQFNRVLKKCNITQSLNNEREDLRMALLLNKYPGKFIDSQFNRVLKKCNITQSLNSNNYNTIRKNIIYNIIEEEKLPTDHYRTMFIHFTYCLNIRTLPTKFHTLWNKYFSESPINEIIPVIGTRNVQNLQKQLVKNK</sequence>
<feature type="compositionally biased region" description="Basic and acidic residues" evidence="1">
    <location>
        <begin position="83"/>
        <end position="96"/>
    </location>
</feature>
<feature type="region of interest" description="Disordered" evidence="1">
    <location>
        <begin position="592"/>
        <end position="625"/>
    </location>
</feature>
<dbReference type="EMBL" id="CAJNYV010000514">
    <property type="protein sequence ID" value="CAF3363394.1"/>
    <property type="molecule type" value="Genomic_DNA"/>
</dbReference>
<feature type="region of interest" description="Disordered" evidence="1">
    <location>
        <begin position="32"/>
        <end position="66"/>
    </location>
</feature>
<dbReference type="PANTHER" id="PTHR21301:SF10">
    <property type="entry name" value="REVERSE TRANSCRIPTASE DOMAIN-CONTAINING PROTEIN"/>
    <property type="match status" value="1"/>
</dbReference>
<feature type="compositionally biased region" description="Acidic residues" evidence="1">
    <location>
        <begin position="258"/>
        <end position="271"/>
    </location>
</feature>
<reference evidence="3" key="1">
    <citation type="submission" date="2021-02" db="EMBL/GenBank/DDBJ databases">
        <authorList>
            <person name="Nowell W R."/>
        </authorList>
    </citation>
    <scope>NUCLEOTIDE SEQUENCE</scope>
</reference>
<feature type="compositionally biased region" description="Low complexity" evidence="1">
    <location>
        <begin position="41"/>
        <end position="66"/>
    </location>
</feature>
<comment type="caution">
    <text evidence="3">The sequence shown here is derived from an EMBL/GenBank/DDBJ whole genome shotgun (WGS) entry which is preliminary data.</text>
</comment>
<feature type="region of interest" description="Disordered" evidence="1">
    <location>
        <begin position="195"/>
        <end position="307"/>
    </location>
</feature>
<feature type="compositionally biased region" description="Basic and acidic residues" evidence="1">
    <location>
        <begin position="243"/>
        <end position="252"/>
    </location>
</feature>
<proteinExistence type="predicted"/>
<accession>A0A817X5Y7</accession>
<feature type="compositionally biased region" description="Low complexity" evidence="1">
    <location>
        <begin position="204"/>
        <end position="228"/>
    </location>
</feature>
<name>A0A817X5Y7_9BILA</name>
<feature type="region of interest" description="Disordered" evidence="1">
    <location>
        <begin position="81"/>
        <end position="102"/>
    </location>
</feature>
<dbReference type="PANTHER" id="PTHR21301">
    <property type="entry name" value="REVERSE TRANSCRIPTASE"/>
    <property type="match status" value="1"/>
</dbReference>
<dbReference type="Pfam" id="PF26215">
    <property type="entry name" value="HTH_animal"/>
    <property type="match status" value="1"/>
</dbReference>
<evidence type="ECO:0000313" key="4">
    <source>
        <dbReference type="Proteomes" id="UP000663865"/>
    </source>
</evidence>
<evidence type="ECO:0000256" key="1">
    <source>
        <dbReference type="SAM" id="MobiDB-lite"/>
    </source>
</evidence>
<feature type="compositionally biased region" description="Basic residues" evidence="1">
    <location>
        <begin position="298"/>
        <end position="307"/>
    </location>
</feature>
<dbReference type="InterPro" id="IPR000477">
    <property type="entry name" value="RT_dom"/>
</dbReference>
<evidence type="ECO:0000313" key="3">
    <source>
        <dbReference type="EMBL" id="CAF3363394.1"/>
    </source>
</evidence>
<feature type="region of interest" description="Disordered" evidence="1">
    <location>
        <begin position="741"/>
        <end position="761"/>
    </location>
</feature>
<dbReference type="Proteomes" id="UP000663865">
    <property type="component" value="Unassembled WGS sequence"/>
</dbReference>
<dbReference type="InterPro" id="IPR058912">
    <property type="entry name" value="HTH_animal"/>
</dbReference>
<organism evidence="3 4">
    <name type="scientific">Rotaria socialis</name>
    <dbReference type="NCBI Taxonomy" id="392032"/>
    <lineage>
        <taxon>Eukaryota</taxon>
        <taxon>Metazoa</taxon>
        <taxon>Spiralia</taxon>
        <taxon>Gnathifera</taxon>
        <taxon>Rotifera</taxon>
        <taxon>Eurotatoria</taxon>
        <taxon>Bdelloidea</taxon>
        <taxon>Philodinida</taxon>
        <taxon>Philodinidae</taxon>
        <taxon>Rotaria</taxon>
    </lineage>
</organism>
<feature type="compositionally biased region" description="Low complexity" evidence="1">
    <location>
        <begin position="743"/>
        <end position="755"/>
    </location>
</feature>
<protein>
    <recommendedName>
        <fullName evidence="2">Reverse transcriptase domain-containing protein</fullName>
    </recommendedName>
</protein>
<dbReference type="PROSITE" id="PS50878">
    <property type="entry name" value="RT_POL"/>
    <property type="match status" value="1"/>
</dbReference>
<evidence type="ECO:0000259" key="2">
    <source>
        <dbReference type="PROSITE" id="PS50878"/>
    </source>
</evidence>
<gene>
    <name evidence="3" type="ORF">KIK155_LOCUS4696</name>
</gene>